<dbReference type="Pfam" id="PF03480">
    <property type="entry name" value="DctP"/>
    <property type="match status" value="1"/>
</dbReference>
<dbReference type="NCBIfam" id="TIGR01409">
    <property type="entry name" value="TAT_signal_seq"/>
    <property type="match status" value="1"/>
</dbReference>
<dbReference type="NCBIfam" id="NF037995">
    <property type="entry name" value="TRAP_S1"/>
    <property type="match status" value="1"/>
</dbReference>
<evidence type="ECO:0000313" key="3">
    <source>
        <dbReference type="EMBL" id="GAK58921.1"/>
    </source>
</evidence>
<dbReference type="HOGENOM" id="CLU_068413_0_0_0"/>
<sequence length="347" mass="38684">MKSQTRRNFLKTVGIGSAAFCLSGLGALRQKAFAATTYTGVTYLTPAYRALMYGVNGFVDYLRQNHAEDVTIDFFDSGTLVNADGQVPALRAGTIQFMVHTTSYITRSFPILGITGLPGLCEELYEHGERLSMESPLWTLMNDQLAKDNLFMLTSGGGLIEPEYIWSGKNKVASLADLNGKRCRVVSYEATESLKSFGIAGVRIPSSETYLALQRGTVDALVANISTIMGRRLHEQLKYCYKLPVTGLAIPIFFLKDKWDSMPEKEKAAFWAAGKWYDENDAKIVNGKFYPDEYWPAMKEAGLEIFEPTPEELAEFTEKSQPIWDWWKNEVGEEVGQKAIDLALGNA</sequence>
<dbReference type="AlphaFoldDB" id="A0A081C2W6"/>
<dbReference type="Gene3D" id="3.40.190.170">
    <property type="entry name" value="Bacterial extracellular solute-binding protein, family 7"/>
    <property type="match status" value="1"/>
</dbReference>
<dbReference type="EMBL" id="DF820468">
    <property type="protein sequence ID" value="GAK58921.1"/>
    <property type="molecule type" value="Genomic_DNA"/>
</dbReference>
<gene>
    <name evidence="3" type="ORF">U27_05896</name>
</gene>
<feature type="chain" id="PRO_5001755445" evidence="2">
    <location>
        <begin position="35"/>
        <end position="347"/>
    </location>
</feature>
<reference evidence="3" key="1">
    <citation type="journal article" date="2015" name="PeerJ">
        <title>First genomic representation of candidate bacterial phylum KSB3 points to enhanced environmental sensing as a trigger of wastewater bulking.</title>
        <authorList>
            <person name="Sekiguchi Y."/>
            <person name="Ohashi A."/>
            <person name="Parks D.H."/>
            <person name="Yamauchi T."/>
            <person name="Tyson G.W."/>
            <person name="Hugenholtz P."/>
        </authorList>
    </citation>
    <scope>NUCLEOTIDE SEQUENCE [LARGE SCALE GENOMIC DNA]</scope>
</reference>
<dbReference type="InterPro" id="IPR038404">
    <property type="entry name" value="TRAP_DctP_sf"/>
</dbReference>
<keyword evidence="1 2" id="KW-0732">Signal</keyword>
<organism evidence="3">
    <name type="scientific">Vecturithrix granuli</name>
    <dbReference type="NCBI Taxonomy" id="1499967"/>
    <lineage>
        <taxon>Bacteria</taxon>
        <taxon>Candidatus Moduliflexota</taxon>
        <taxon>Candidatus Vecturitrichia</taxon>
        <taxon>Candidatus Vecturitrichales</taxon>
        <taxon>Candidatus Vecturitrichaceae</taxon>
        <taxon>Candidatus Vecturithrix</taxon>
    </lineage>
</organism>
<dbReference type="InterPro" id="IPR018389">
    <property type="entry name" value="DctP_fam"/>
</dbReference>
<dbReference type="eggNOG" id="COG1638">
    <property type="taxonomic scope" value="Bacteria"/>
</dbReference>
<dbReference type="GO" id="GO:0055085">
    <property type="term" value="P:transmembrane transport"/>
    <property type="evidence" value="ECO:0007669"/>
    <property type="project" value="InterPro"/>
</dbReference>
<dbReference type="STRING" id="1499967.U27_05896"/>
<evidence type="ECO:0000313" key="4">
    <source>
        <dbReference type="Proteomes" id="UP000030661"/>
    </source>
</evidence>
<feature type="signal peptide" evidence="2">
    <location>
        <begin position="1"/>
        <end position="34"/>
    </location>
</feature>
<evidence type="ECO:0000256" key="1">
    <source>
        <dbReference type="ARBA" id="ARBA00022729"/>
    </source>
</evidence>
<keyword evidence="4" id="KW-1185">Reference proteome</keyword>
<dbReference type="InterPro" id="IPR006311">
    <property type="entry name" value="TAT_signal"/>
</dbReference>
<proteinExistence type="predicted"/>
<dbReference type="PANTHER" id="PTHR33376:SF4">
    <property type="entry name" value="SIALIC ACID-BINDING PERIPLASMIC PROTEIN SIAP"/>
    <property type="match status" value="1"/>
</dbReference>
<dbReference type="CDD" id="cd13603">
    <property type="entry name" value="PBP2_TRAP_Siap_TeaA_like"/>
    <property type="match status" value="1"/>
</dbReference>
<dbReference type="Proteomes" id="UP000030661">
    <property type="component" value="Unassembled WGS sequence"/>
</dbReference>
<name>A0A081C2W6_VECG1</name>
<protein>
    <submittedName>
        <fullName evidence="3">Putative extracellular solute-binding protein</fullName>
    </submittedName>
</protein>
<dbReference type="PANTHER" id="PTHR33376">
    <property type="match status" value="1"/>
</dbReference>
<dbReference type="InterPro" id="IPR019546">
    <property type="entry name" value="TAT_signal_bac_arc"/>
</dbReference>
<evidence type="ECO:0000256" key="2">
    <source>
        <dbReference type="SAM" id="SignalP"/>
    </source>
</evidence>
<dbReference type="PROSITE" id="PS51318">
    <property type="entry name" value="TAT"/>
    <property type="match status" value="1"/>
</dbReference>
<accession>A0A081C2W6</accession>